<gene>
    <name evidence="2" type="ORF">HIJ39_12360</name>
</gene>
<evidence type="ECO:0000313" key="2">
    <source>
        <dbReference type="EMBL" id="NMP23133.1"/>
    </source>
</evidence>
<evidence type="ECO:0000313" key="3">
    <source>
        <dbReference type="Proteomes" id="UP000533476"/>
    </source>
</evidence>
<accession>A0A7Y0Q2F1</accession>
<dbReference type="Proteomes" id="UP000533476">
    <property type="component" value="Unassembled WGS sequence"/>
</dbReference>
<dbReference type="EMBL" id="JABBVZ010000041">
    <property type="protein sequence ID" value="NMP23133.1"/>
    <property type="molecule type" value="Genomic_DNA"/>
</dbReference>
<keyword evidence="3" id="KW-1185">Reference proteome</keyword>
<reference evidence="2 3" key="1">
    <citation type="submission" date="2020-04" db="EMBL/GenBank/DDBJ databases">
        <authorList>
            <person name="Zhang R."/>
            <person name="Schippers A."/>
        </authorList>
    </citation>
    <scope>NUCLEOTIDE SEQUENCE [LARGE SCALE GENOMIC DNA]</scope>
    <source>
        <strain evidence="2 3">DSM 109850</strain>
    </source>
</reference>
<name>A0A7Y0Q2F1_9FIRM</name>
<dbReference type="Pfam" id="PF10026">
    <property type="entry name" value="DUF2268"/>
    <property type="match status" value="1"/>
</dbReference>
<protein>
    <submittedName>
        <fullName evidence="2">DUF2268 domain-containing protein</fullName>
    </submittedName>
</protein>
<evidence type="ECO:0000259" key="1">
    <source>
        <dbReference type="Pfam" id="PF10026"/>
    </source>
</evidence>
<feature type="domain" description="DUF2268" evidence="1">
    <location>
        <begin position="89"/>
        <end position="209"/>
    </location>
</feature>
<dbReference type="AlphaFoldDB" id="A0A7Y0Q2F1"/>
<proteinExistence type="predicted"/>
<comment type="caution">
    <text evidence="2">The sequence shown here is derived from an EMBL/GenBank/DDBJ whole genome shotgun (WGS) entry which is preliminary data.</text>
</comment>
<sequence>MLKGMHELWRFVELASRALEADRSVLFQQVFCLDQEALTNCQANGLLRLDRPLDDWRLTLERMERRGMEPLATQVLDAVIRQYPVSAPLSVEIYPMDPDDLFGVEKLAGVSGWTNWEGNIIHLVAFAGWRTWPALCSTVVHEYHHYWRTAACQNGHSRITLLEKIIREGLAEHFVADVLGSAFQGPWVSALTAREACDLWWSLYRSHVDDVGMPPMVMFLGAVSLGFRSGLATAWATIWSRGIGASTPRVRFSN</sequence>
<dbReference type="InterPro" id="IPR018728">
    <property type="entry name" value="DUF2268"/>
</dbReference>
<organism evidence="2 3">
    <name type="scientific">Sulfobacillus harzensis</name>
    <dbReference type="NCBI Taxonomy" id="2729629"/>
    <lineage>
        <taxon>Bacteria</taxon>
        <taxon>Bacillati</taxon>
        <taxon>Bacillota</taxon>
        <taxon>Clostridia</taxon>
        <taxon>Eubacteriales</taxon>
        <taxon>Clostridiales Family XVII. Incertae Sedis</taxon>
        <taxon>Sulfobacillus</taxon>
    </lineage>
</organism>